<sequence length="146" mass="16100">MIEELIEKLNKGELPKNEYLCMNEPSPPVPRSTDGASARTSQAPASQPVKSRRTATWARSRVPDDGCSSDSVLKNVSVDFKNMGQRIFVFIIGGATRSELRVCHKLTAKLRREVVLGSSSIDDPPQFITKLKMLSEKGISLDGIRI</sequence>
<evidence type="ECO:0000256" key="2">
    <source>
        <dbReference type="SAM" id="MobiDB-lite"/>
    </source>
</evidence>
<dbReference type="InterPro" id="IPR001619">
    <property type="entry name" value="Sec1-like"/>
</dbReference>
<name>A0ABY9DD10_VITVI</name>
<feature type="compositionally biased region" description="Polar residues" evidence="2">
    <location>
        <begin position="34"/>
        <end position="49"/>
    </location>
</feature>
<dbReference type="PANTHER" id="PTHR11679">
    <property type="entry name" value="VESICLE PROTEIN SORTING-ASSOCIATED"/>
    <property type="match status" value="1"/>
</dbReference>
<evidence type="ECO:0000256" key="1">
    <source>
        <dbReference type="ARBA" id="ARBA00009884"/>
    </source>
</evidence>
<accession>A0ABY9DD10</accession>
<dbReference type="InterPro" id="IPR036045">
    <property type="entry name" value="Sec1-like_sf"/>
</dbReference>
<feature type="region of interest" description="Disordered" evidence="2">
    <location>
        <begin position="17"/>
        <end position="62"/>
    </location>
</feature>
<dbReference type="Gene3D" id="3.40.50.1910">
    <property type="match status" value="1"/>
</dbReference>
<gene>
    <name evidence="3" type="ORF">VitviT2T_023047</name>
</gene>
<proteinExistence type="inferred from homology"/>
<organism evidence="3 4">
    <name type="scientific">Vitis vinifera</name>
    <name type="common">Grape</name>
    <dbReference type="NCBI Taxonomy" id="29760"/>
    <lineage>
        <taxon>Eukaryota</taxon>
        <taxon>Viridiplantae</taxon>
        <taxon>Streptophyta</taxon>
        <taxon>Embryophyta</taxon>
        <taxon>Tracheophyta</taxon>
        <taxon>Spermatophyta</taxon>
        <taxon>Magnoliopsida</taxon>
        <taxon>eudicotyledons</taxon>
        <taxon>Gunneridae</taxon>
        <taxon>Pentapetalae</taxon>
        <taxon>rosids</taxon>
        <taxon>Vitales</taxon>
        <taxon>Vitaceae</taxon>
        <taxon>Viteae</taxon>
        <taxon>Vitis</taxon>
    </lineage>
</organism>
<comment type="similarity">
    <text evidence="1">Belongs to the STXBP/unc-18/SEC1 family.</text>
</comment>
<protein>
    <recommendedName>
        <fullName evidence="5">SNARE-interacting protein KEULE</fullName>
    </recommendedName>
</protein>
<evidence type="ECO:0000313" key="4">
    <source>
        <dbReference type="Proteomes" id="UP001227230"/>
    </source>
</evidence>
<dbReference type="EMBL" id="CP126662">
    <property type="protein sequence ID" value="WKA05061.1"/>
    <property type="molecule type" value="Genomic_DNA"/>
</dbReference>
<reference evidence="3 4" key="1">
    <citation type="journal article" date="2023" name="Hortic Res">
        <title>The complete reference genome for grapevine (Vitis vinifera L.) genetics and breeding.</title>
        <authorList>
            <person name="Shi X."/>
            <person name="Cao S."/>
            <person name="Wang X."/>
            <person name="Huang S."/>
            <person name="Wang Y."/>
            <person name="Liu Z."/>
            <person name="Liu W."/>
            <person name="Leng X."/>
            <person name="Peng Y."/>
            <person name="Wang N."/>
            <person name="Wang Y."/>
            <person name="Ma Z."/>
            <person name="Xu X."/>
            <person name="Zhang F."/>
            <person name="Xue H."/>
            <person name="Zhong H."/>
            <person name="Wang Y."/>
            <person name="Zhang K."/>
            <person name="Velt A."/>
            <person name="Avia K."/>
            <person name="Holtgrawe D."/>
            <person name="Grimplet J."/>
            <person name="Matus J.T."/>
            <person name="Ware D."/>
            <person name="Wu X."/>
            <person name="Wang H."/>
            <person name="Liu C."/>
            <person name="Fang Y."/>
            <person name="Rustenholz C."/>
            <person name="Cheng Z."/>
            <person name="Xiao H."/>
            <person name="Zhou Y."/>
        </authorList>
    </citation>
    <scope>NUCLEOTIDE SEQUENCE [LARGE SCALE GENOMIC DNA]</scope>
    <source>
        <strain evidence="4">cv. Pinot noir / PN40024</strain>
        <tissue evidence="3">Leaf</tissue>
    </source>
</reference>
<evidence type="ECO:0008006" key="5">
    <source>
        <dbReference type="Google" id="ProtNLM"/>
    </source>
</evidence>
<dbReference type="InterPro" id="IPR027482">
    <property type="entry name" value="Sec1-like_dom2"/>
</dbReference>
<evidence type="ECO:0000313" key="3">
    <source>
        <dbReference type="EMBL" id="WKA05061.1"/>
    </source>
</evidence>
<dbReference type="Proteomes" id="UP001227230">
    <property type="component" value="Chromosome 15"/>
</dbReference>
<keyword evidence="4" id="KW-1185">Reference proteome</keyword>
<dbReference type="SUPFAM" id="SSF56815">
    <property type="entry name" value="Sec1/munc18-like (SM) proteins"/>
    <property type="match status" value="1"/>
</dbReference>
<dbReference type="Pfam" id="PF00995">
    <property type="entry name" value="Sec1"/>
    <property type="match status" value="1"/>
</dbReference>